<dbReference type="InterPro" id="IPR002842">
    <property type="entry name" value="ATPase_V1_Esu"/>
</dbReference>
<dbReference type="OrthoDB" id="10263003at2759"/>
<proteinExistence type="inferred from homology"/>
<dbReference type="Gene3D" id="3.30.2320.30">
    <property type="entry name" value="ATP synthase, E subunit, C-terminal"/>
    <property type="match status" value="1"/>
</dbReference>
<keyword evidence="3" id="KW-0406">Ion transport</keyword>
<dbReference type="Proteomes" id="UP001149090">
    <property type="component" value="Unassembled WGS sequence"/>
</dbReference>
<evidence type="ECO:0000313" key="5">
    <source>
        <dbReference type="EMBL" id="KAJ5069573.1"/>
    </source>
</evidence>
<dbReference type="OMA" id="KEIPMYK"/>
<accession>A0A9Q0LBB3</accession>
<comment type="caution">
    <text evidence="5">The sequence shown here is derived from an EMBL/GenBank/DDBJ whole genome shotgun (WGS) entry which is preliminary data.</text>
</comment>
<gene>
    <name evidence="5" type="ORF">M0811_02143</name>
</gene>
<evidence type="ECO:0000256" key="1">
    <source>
        <dbReference type="ARBA" id="ARBA00005901"/>
    </source>
</evidence>
<evidence type="ECO:0000256" key="4">
    <source>
        <dbReference type="SAM" id="MobiDB-lite"/>
    </source>
</evidence>
<reference evidence="5" key="1">
    <citation type="submission" date="2022-10" db="EMBL/GenBank/DDBJ databases">
        <title>Novel sulphate-reducing endosymbionts in the free-living metamonad Anaeramoeba.</title>
        <authorList>
            <person name="Jerlstrom-Hultqvist J."/>
            <person name="Cepicka I."/>
            <person name="Gallot-Lavallee L."/>
            <person name="Salas-Leiva D."/>
            <person name="Curtis B.A."/>
            <person name="Zahonova K."/>
            <person name="Pipaliya S."/>
            <person name="Dacks J."/>
            <person name="Roger A.J."/>
        </authorList>
    </citation>
    <scope>NUCLEOTIDE SEQUENCE</scope>
    <source>
        <strain evidence="5">BMAN</strain>
    </source>
</reference>
<organism evidence="5 6">
    <name type="scientific">Anaeramoeba ignava</name>
    <name type="common">Anaerobic marine amoeba</name>
    <dbReference type="NCBI Taxonomy" id="1746090"/>
    <lineage>
        <taxon>Eukaryota</taxon>
        <taxon>Metamonada</taxon>
        <taxon>Anaeramoebidae</taxon>
        <taxon>Anaeramoeba</taxon>
    </lineage>
</organism>
<feature type="region of interest" description="Disordered" evidence="4">
    <location>
        <begin position="1"/>
        <end position="26"/>
    </location>
</feature>
<evidence type="ECO:0000313" key="6">
    <source>
        <dbReference type="Proteomes" id="UP001149090"/>
    </source>
</evidence>
<dbReference type="SUPFAM" id="SSF160527">
    <property type="entry name" value="V-type ATPase subunit E-like"/>
    <property type="match status" value="1"/>
</dbReference>
<keyword evidence="6" id="KW-1185">Reference proteome</keyword>
<dbReference type="Pfam" id="PF01991">
    <property type="entry name" value="vATP-synt_E"/>
    <property type="match status" value="1"/>
</dbReference>
<keyword evidence="2" id="KW-0813">Transport</keyword>
<evidence type="ECO:0000256" key="2">
    <source>
        <dbReference type="ARBA" id="ARBA00022448"/>
    </source>
</evidence>
<protein>
    <submittedName>
        <fullName evidence="5">Atpase h -transporting v1 subunit e1a-related</fullName>
    </submittedName>
</protein>
<dbReference type="InterPro" id="IPR038495">
    <property type="entry name" value="ATPase_E_C"/>
</dbReference>
<dbReference type="AlphaFoldDB" id="A0A9Q0LBB3"/>
<dbReference type="EMBL" id="JAPDFW010000103">
    <property type="protein sequence ID" value="KAJ5069573.1"/>
    <property type="molecule type" value="Genomic_DNA"/>
</dbReference>
<name>A0A9Q0LBB3_ANAIG</name>
<evidence type="ECO:0000256" key="3">
    <source>
        <dbReference type="ARBA" id="ARBA00023065"/>
    </source>
</evidence>
<dbReference type="GO" id="GO:0046961">
    <property type="term" value="F:proton-transporting ATPase activity, rotational mechanism"/>
    <property type="evidence" value="ECO:0007669"/>
    <property type="project" value="InterPro"/>
</dbReference>
<sequence>MKQEKNKQEKNQEEKKQKQKKRAKLTDQEVVETFERMIEQIDNQRKERLEKQKKDAENLFKVEKRNLMNQEFQLVDDEYERKKKKILAEKKIQNSTIINSTRLAILKAKYNAVQRILKEAHFKLTEIGKPSPQYEQLIEKLIIQGLLKLREPKVILQCRHCDVKIVNEAIPKAIEKYKEITSKDCEIKLLRSQYLPPPKQKGKSVPFCSGGVVLNSSNGRIVCSNTLDNRLLMAFESILPLIRDKLFEEVEEKSNQNN</sequence>
<comment type="similarity">
    <text evidence="1">Belongs to the V-ATPase E subunit family.</text>
</comment>
<dbReference type="PANTHER" id="PTHR45715">
    <property type="entry name" value="ATPASE H+-TRANSPORTING V1 SUBUNIT E1A-RELATED"/>
    <property type="match status" value="1"/>
</dbReference>
<feature type="compositionally biased region" description="Basic and acidic residues" evidence="4">
    <location>
        <begin position="1"/>
        <end position="16"/>
    </location>
</feature>
<dbReference type="GO" id="GO:0033178">
    <property type="term" value="C:proton-transporting two-sector ATPase complex, catalytic domain"/>
    <property type="evidence" value="ECO:0007669"/>
    <property type="project" value="InterPro"/>
</dbReference>